<keyword evidence="5" id="KW-1185">Reference proteome</keyword>
<evidence type="ECO:0000256" key="2">
    <source>
        <dbReference type="ARBA" id="ARBA00022857"/>
    </source>
</evidence>
<dbReference type="GO" id="GO:0006633">
    <property type="term" value="P:fatty acid biosynthetic process"/>
    <property type="evidence" value="ECO:0007669"/>
    <property type="project" value="TreeGrafter"/>
</dbReference>
<dbReference type="InParanoid" id="G4N8J6"/>
<dbReference type="OMA" id="VYLCCHH"/>
<dbReference type="RefSeq" id="XP_003716509.1">
    <property type="nucleotide sequence ID" value="XM_003716461.1"/>
</dbReference>
<dbReference type="HOGENOM" id="CLU_010194_1_3_1"/>
<sequence>MARFTDKIALVTSAASGSGAAIVRRLASEGATVIAADKTGQEALAAELGPSVIARTLDAGSEASIAELDAYIRSAHGRLDILVNNTGMGGPRCPLLEVTPAAAAEVFNYNILGAYLLLQLGLRYMTAQPQGGAVVLTASIAGLVGTPHSSPYSVSKGAVVAMCKTAAVEYAKDRVRVNCVAPGPTAVPMVQRLGESANDRLRQRIPQGRLAEPSEVAAVVAFLADDRDAGHVTAPLPYYSSTNVVALVDTG</sequence>
<dbReference type="KEGG" id="mgr:MGG_03426"/>
<keyword evidence="3" id="KW-0560">Oxidoreductase</keyword>
<comment type="similarity">
    <text evidence="1">Belongs to the short-chain dehydrogenases/reductases (SDR) family.</text>
</comment>
<dbReference type="Proteomes" id="UP000009058">
    <property type="component" value="Chromosome 4"/>
</dbReference>
<dbReference type="GeneID" id="2676524"/>
<reference evidence="4 5" key="1">
    <citation type="journal article" date="2005" name="Nature">
        <title>The genome sequence of the rice blast fungus Magnaporthe grisea.</title>
        <authorList>
            <person name="Dean R.A."/>
            <person name="Talbot N.J."/>
            <person name="Ebbole D.J."/>
            <person name="Farman M.L."/>
            <person name="Mitchell T.K."/>
            <person name="Orbach M.J."/>
            <person name="Thon M."/>
            <person name="Kulkarni R."/>
            <person name="Xu J.R."/>
            <person name="Pan H."/>
            <person name="Read N.D."/>
            <person name="Lee Y.H."/>
            <person name="Carbone I."/>
            <person name="Brown D."/>
            <person name="Oh Y.Y."/>
            <person name="Donofrio N."/>
            <person name="Jeong J.S."/>
            <person name="Soanes D.M."/>
            <person name="Djonovic S."/>
            <person name="Kolomiets E."/>
            <person name="Rehmeyer C."/>
            <person name="Li W."/>
            <person name="Harding M."/>
            <person name="Kim S."/>
            <person name="Lebrun M.H."/>
            <person name="Bohnert H."/>
            <person name="Coughlan S."/>
            <person name="Butler J."/>
            <person name="Calvo S."/>
            <person name="Ma L.J."/>
            <person name="Nicol R."/>
            <person name="Purcell S."/>
            <person name="Nusbaum C."/>
            <person name="Galagan J.E."/>
            <person name="Birren B.W."/>
        </authorList>
    </citation>
    <scope>NUCLEOTIDE SEQUENCE [LARGE SCALE GENOMIC DNA]</scope>
    <source>
        <strain evidence="5">70-15 / ATCC MYA-4617 / FGSC 8958</strain>
    </source>
</reference>
<dbReference type="PRINTS" id="PR00080">
    <property type="entry name" value="SDRFAMILY"/>
</dbReference>
<dbReference type="SMR" id="G4N8J6"/>
<dbReference type="AlphaFoldDB" id="G4N8J6"/>
<dbReference type="InterPro" id="IPR036291">
    <property type="entry name" value="NAD(P)-bd_dom_sf"/>
</dbReference>
<reference key="2">
    <citation type="submission" date="2011-05" db="EMBL/GenBank/DDBJ databases">
        <title>The Genome Sequence of Magnaporthe oryzae 70-15.</title>
        <authorList>
            <consortium name="The Broad Institute Genome Sequencing Platform"/>
            <person name="Ma L.-J."/>
            <person name="Dead R."/>
            <person name="Young S.K."/>
            <person name="Zeng Q."/>
            <person name="Gargeya S."/>
            <person name="Fitzgerald M."/>
            <person name="Haas B."/>
            <person name="Abouelleil A."/>
            <person name="Alvarado L."/>
            <person name="Arachchi H.M."/>
            <person name="Berlin A."/>
            <person name="Brown A."/>
            <person name="Chapman S.B."/>
            <person name="Chen Z."/>
            <person name="Dunbar C."/>
            <person name="Freedman E."/>
            <person name="Gearin G."/>
            <person name="Gellesch M."/>
            <person name="Goldberg J."/>
            <person name="Griggs A."/>
            <person name="Gujja S."/>
            <person name="Heiman D."/>
            <person name="Howarth C."/>
            <person name="Larson L."/>
            <person name="Lui A."/>
            <person name="MacDonald P.J.P."/>
            <person name="Mehta T."/>
            <person name="Montmayeur A."/>
            <person name="Murphy C."/>
            <person name="Neiman D."/>
            <person name="Pearson M."/>
            <person name="Priest M."/>
            <person name="Roberts A."/>
            <person name="Saif S."/>
            <person name="Shea T."/>
            <person name="Shenoy N."/>
            <person name="Sisk P."/>
            <person name="Stolte C."/>
            <person name="Sykes S."/>
            <person name="Yandava C."/>
            <person name="Wortman J."/>
            <person name="Nusbaum C."/>
            <person name="Birren B."/>
        </authorList>
    </citation>
    <scope>NUCLEOTIDE SEQUENCE</scope>
    <source>
        <strain>70-15</strain>
    </source>
</reference>
<dbReference type="SUPFAM" id="SSF51735">
    <property type="entry name" value="NAD(P)-binding Rossmann-fold domains"/>
    <property type="match status" value="1"/>
</dbReference>
<dbReference type="OrthoDB" id="5840532at2759"/>
<dbReference type="CDD" id="cd05233">
    <property type="entry name" value="SDR_c"/>
    <property type="match status" value="1"/>
</dbReference>
<proteinExistence type="inferred from homology"/>
<evidence type="ECO:0000256" key="1">
    <source>
        <dbReference type="ARBA" id="ARBA00006484"/>
    </source>
</evidence>
<evidence type="ECO:0000256" key="3">
    <source>
        <dbReference type="ARBA" id="ARBA00023002"/>
    </source>
</evidence>
<dbReference type="Gene3D" id="3.40.50.720">
    <property type="entry name" value="NAD(P)-binding Rossmann-like Domain"/>
    <property type="match status" value="1"/>
</dbReference>
<dbReference type="PANTHER" id="PTHR42760:SF133">
    <property type="entry name" value="3-OXOACYL-[ACYL-CARRIER-PROTEIN] REDUCTASE"/>
    <property type="match status" value="1"/>
</dbReference>
<dbReference type="GO" id="GO:0016616">
    <property type="term" value="F:oxidoreductase activity, acting on the CH-OH group of donors, NAD or NADP as acceptor"/>
    <property type="evidence" value="ECO:0007669"/>
    <property type="project" value="TreeGrafter"/>
</dbReference>
<keyword evidence="2" id="KW-0521">NADP</keyword>
<dbReference type="PROSITE" id="PS00061">
    <property type="entry name" value="ADH_SHORT"/>
    <property type="match status" value="1"/>
</dbReference>
<evidence type="ECO:0000313" key="4">
    <source>
        <dbReference type="EMBL" id="EHA50190.1"/>
    </source>
</evidence>
<dbReference type="FunFam" id="3.40.50.720:FF:000084">
    <property type="entry name" value="Short-chain dehydrogenase reductase"/>
    <property type="match status" value="1"/>
</dbReference>
<name>G4N8J6_PYRO7</name>
<dbReference type="Pfam" id="PF13561">
    <property type="entry name" value="adh_short_C2"/>
    <property type="match status" value="1"/>
</dbReference>
<dbReference type="eggNOG" id="KOG0725">
    <property type="taxonomic scope" value="Eukaryota"/>
</dbReference>
<dbReference type="VEuPathDB" id="FungiDB:MGG_03426"/>
<dbReference type="STRING" id="242507.G4N8J6"/>
<dbReference type="GO" id="GO:0048038">
    <property type="term" value="F:quinone binding"/>
    <property type="evidence" value="ECO:0007669"/>
    <property type="project" value="TreeGrafter"/>
</dbReference>
<gene>
    <name evidence="4" type="ORF">MGG_03426</name>
</gene>
<evidence type="ECO:0000313" key="5">
    <source>
        <dbReference type="Proteomes" id="UP000009058"/>
    </source>
</evidence>
<dbReference type="PANTHER" id="PTHR42760">
    <property type="entry name" value="SHORT-CHAIN DEHYDROGENASES/REDUCTASES FAMILY MEMBER"/>
    <property type="match status" value="1"/>
</dbReference>
<organism evidence="4 5">
    <name type="scientific">Pyricularia oryzae (strain 70-15 / ATCC MYA-4617 / FGSC 8958)</name>
    <name type="common">Rice blast fungus</name>
    <name type="synonym">Magnaporthe oryzae</name>
    <dbReference type="NCBI Taxonomy" id="242507"/>
    <lineage>
        <taxon>Eukaryota</taxon>
        <taxon>Fungi</taxon>
        <taxon>Dikarya</taxon>
        <taxon>Ascomycota</taxon>
        <taxon>Pezizomycotina</taxon>
        <taxon>Sordariomycetes</taxon>
        <taxon>Sordariomycetidae</taxon>
        <taxon>Magnaporthales</taxon>
        <taxon>Pyriculariaceae</taxon>
        <taxon>Pyricularia</taxon>
    </lineage>
</organism>
<dbReference type="EMBL" id="CM001234">
    <property type="protein sequence ID" value="EHA50190.1"/>
    <property type="molecule type" value="Genomic_DNA"/>
</dbReference>
<dbReference type="InterPro" id="IPR020904">
    <property type="entry name" value="Sc_DH/Rdtase_CS"/>
</dbReference>
<dbReference type="InterPro" id="IPR002347">
    <property type="entry name" value="SDR_fam"/>
</dbReference>
<protein>
    <submittedName>
        <fullName evidence="4">3-oxoacyl-[acyl-carrier-protein] reductase</fullName>
    </submittedName>
</protein>
<accession>G4N8J6</accession>
<dbReference type="PRINTS" id="PR00081">
    <property type="entry name" value="GDHRDH"/>
</dbReference>